<comment type="caution">
    <text evidence="10">The sequence shown here is derived from an EMBL/GenBank/DDBJ whole genome shotgun (WGS) entry which is preliminary data.</text>
</comment>
<keyword evidence="4 8" id="KW-0326">Glycosidase</keyword>
<protein>
    <recommendedName>
        <fullName evidence="7">Beta-D-glucoside glucohydrolase</fullName>
    </recommendedName>
    <alternativeName>
        <fullName evidence="5">Cellobiase</fullName>
    </alternativeName>
    <alternativeName>
        <fullName evidence="6">Gentiobiase</fullName>
    </alternativeName>
</protein>
<evidence type="ECO:0000256" key="3">
    <source>
        <dbReference type="ARBA" id="ARBA00023277"/>
    </source>
</evidence>
<evidence type="ECO:0000256" key="2">
    <source>
        <dbReference type="ARBA" id="ARBA00022801"/>
    </source>
</evidence>
<dbReference type="InterPro" id="IPR001764">
    <property type="entry name" value="Glyco_hydro_3_N"/>
</dbReference>
<evidence type="ECO:0000256" key="6">
    <source>
        <dbReference type="ARBA" id="ARBA00032194"/>
    </source>
</evidence>
<comment type="similarity">
    <text evidence="1 8">Belongs to the glycosyl hydrolase 3 family.</text>
</comment>
<dbReference type="Gene3D" id="3.40.50.1700">
    <property type="entry name" value="Glycoside hydrolase family 3 C-terminal domain"/>
    <property type="match status" value="2"/>
</dbReference>
<dbReference type="Pfam" id="PF01915">
    <property type="entry name" value="Glyco_hydro_3_C"/>
    <property type="match status" value="1"/>
</dbReference>
<name>A0A4Q7LTV0_9BURK</name>
<dbReference type="Gene3D" id="3.20.20.300">
    <property type="entry name" value="Glycoside hydrolase, family 3, N-terminal domain"/>
    <property type="match status" value="2"/>
</dbReference>
<dbReference type="Proteomes" id="UP000293433">
    <property type="component" value="Unassembled WGS sequence"/>
</dbReference>
<dbReference type="Pfam" id="PF00933">
    <property type="entry name" value="Glyco_hydro_3"/>
    <property type="match status" value="1"/>
</dbReference>
<evidence type="ECO:0000259" key="9">
    <source>
        <dbReference type="SMART" id="SM01217"/>
    </source>
</evidence>
<dbReference type="EMBL" id="SGWV01000007">
    <property type="protein sequence ID" value="RZS58515.1"/>
    <property type="molecule type" value="Genomic_DNA"/>
</dbReference>
<dbReference type="GO" id="GO:0008422">
    <property type="term" value="F:beta-glucosidase activity"/>
    <property type="evidence" value="ECO:0007669"/>
    <property type="project" value="UniProtKB-ARBA"/>
</dbReference>
<dbReference type="InterPro" id="IPR036881">
    <property type="entry name" value="Glyco_hydro_3_C_sf"/>
</dbReference>
<dbReference type="InterPro" id="IPR002772">
    <property type="entry name" value="Glyco_hydro_3_C"/>
</dbReference>
<dbReference type="PANTHER" id="PTHR42715">
    <property type="entry name" value="BETA-GLUCOSIDASE"/>
    <property type="match status" value="1"/>
</dbReference>
<organism evidence="10 11">
    <name type="scientific">Sphaerotilus mobilis</name>
    <dbReference type="NCBI Taxonomy" id="47994"/>
    <lineage>
        <taxon>Bacteria</taxon>
        <taxon>Pseudomonadati</taxon>
        <taxon>Pseudomonadota</taxon>
        <taxon>Betaproteobacteria</taxon>
        <taxon>Burkholderiales</taxon>
        <taxon>Sphaerotilaceae</taxon>
        <taxon>Sphaerotilus</taxon>
    </lineage>
</organism>
<evidence type="ECO:0000313" key="10">
    <source>
        <dbReference type="EMBL" id="RZS58515.1"/>
    </source>
</evidence>
<keyword evidence="2 8" id="KW-0378">Hydrolase</keyword>
<dbReference type="SUPFAM" id="SSF51445">
    <property type="entry name" value="(Trans)glycosidases"/>
    <property type="match status" value="1"/>
</dbReference>
<evidence type="ECO:0000256" key="1">
    <source>
        <dbReference type="ARBA" id="ARBA00005336"/>
    </source>
</evidence>
<dbReference type="Gene3D" id="2.60.40.10">
    <property type="entry name" value="Immunoglobulins"/>
    <property type="match status" value="1"/>
</dbReference>
<dbReference type="InterPro" id="IPR019800">
    <property type="entry name" value="Glyco_hydro_3_AS"/>
</dbReference>
<feature type="domain" description="Fibronectin type III-like" evidence="9">
    <location>
        <begin position="604"/>
        <end position="674"/>
    </location>
</feature>
<dbReference type="SUPFAM" id="SSF52279">
    <property type="entry name" value="Beta-D-glucan exohydrolase, C-terminal domain"/>
    <property type="match status" value="1"/>
</dbReference>
<gene>
    <name evidence="10" type="ORF">EV685_0809</name>
</gene>
<sequence>MSPAEHKLSAPTAVPGDFRPQADALVAQMSIEEQALLLSGDGWWQTHGIARLGLAPMVVSDGPHGLRKVVGAGLDGSVPATCFPTAPGLAATWNTELAREVGAALGREAQASGVHIVLGPGINMKRSPLGGRNFEYFSEDPVLAGRMAAAYIQGVQGQGVGTSLKHFAVNNQEFERMSTSSDVDERTLHEIYLQAFEIAIADAGPAAKPWSVMSAYNLVNGVQASEHRELLTTILRERWGYDGFVVSDWGGIRDRVAGVIAGNNLEMPGSGAHNRQKIIDAVRDGGLDPAVLQRVCAELVAVMLMAHAQHRPGSTFDVDAHHALSRRVGAEGIVLLKNEDRLLPLAAGTRVAVIGDFAKAPRYQGAGSSQVNPTRVAYPHDELVALLGPDQVRHARGCDEEGVTTDALLAEALAVAGEADVVLVFAGLPDSYESEGFDRRHIDLPPGQDRLIEALAAAHPKVVVVLLNGSAVAMPWVDSVGAIVEGWLGGQAGGGALADVLTGRVNPSGKLSETFPVSLQQTPAWPSFPGRDGTAWYGEGLFIGYRHYDKRSLQPLFPFGHGLSYTRFDYTAIHAEAGRFDVDGGGELVIEATLENTGELAGQEVVQLYVRERAPHVVRPERELRAFAKVSLDAGASTTVRFALGRRDFAHYDIGLHDWAVTPGTFDIQIGGSSRELPLVATVEIVSSRARRQPLTRRSMVQDFLGRPGGQAAYEEMLRALGLGGLVDPVDEAALARLSPEQLAAKRKGDRGALAFGNEMPLYKIPAMSGGVCSDARIDELLRAFAD</sequence>
<dbReference type="AlphaFoldDB" id="A0A4Q7LTV0"/>
<evidence type="ECO:0000256" key="4">
    <source>
        <dbReference type="ARBA" id="ARBA00023295"/>
    </source>
</evidence>
<accession>A0A4Q7LTV0</accession>
<keyword evidence="11" id="KW-1185">Reference proteome</keyword>
<keyword evidence="3" id="KW-0119">Carbohydrate metabolism</keyword>
<evidence type="ECO:0000256" key="8">
    <source>
        <dbReference type="RuleBase" id="RU361161"/>
    </source>
</evidence>
<dbReference type="InterPro" id="IPR026891">
    <property type="entry name" value="Fn3-like"/>
</dbReference>
<dbReference type="InterPro" id="IPR050288">
    <property type="entry name" value="Cellulose_deg_GH3"/>
</dbReference>
<evidence type="ECO:0000256" key="7">
    <source>
        <dbReference type="ARBA" id="ARBA00032594"/>
    </source>
</evidence>
<dbReference type="InterPro" id="IPR036962">
    <property type="entry name" value="Glyco_hydro_3_N_sf"/>
</dbReference>
<dbReference type="RefSeq" id="WP_207224753.1">
    <property type="nucleotide sequence ID" value="NZ_SGWV01000007.1"/>
</dbReference>
<dbReference type="PRINTS" id="PR00133">
    <property type="entry name" value="GLHYDRLASE3"/>
</dbReference>
<dbReference type="InterPro" id="IPR017853">
    <property type="entry name" value="GH"/>
</dbReference>
<proteinExistence type="inferred from homology"/>
<dbReference type="InterPro" id="IPR013783">
    <property type="entry name" value="Ig-like_fold"/>
</dbReference>
<reference evidence="10 11" key="1">
    <citation type="submission" date="2019-02" db="EMBL/GenBank/DDBJ databases">
        <title>Genomic Encyclopedia of Type Strains, Phase IV (KMG-IV): sequencing the most valuable type-strain genomes for metagenomic binning, comparative biology and taxonomic classification.</title>
        <authorList>
            <person name="Goeker M."/>
        </authorList>
    </citation>
    <scope>NUCLEOTIDE SEQUENCE [LARGE SCALE GENOMIC DNA]</scope>
    <source>
        <strain evidence="10 11">DSM 10617</strain>
    </source>
</reference>
<evidence type="ECO:0000256" key="5">
    <source>
        <dbReference type="ARBA" id="ARBA00031448"/>
    </source>
</evidence>
<dbReference type="Pfam" id="PF14310">
    <property type="entry name" value="Fn3-like"/>
    <property type="match status" value="1"/>
</dbReference>
<dbReference type="PROSITE" id="PS00775">
    <property type="entry name" value="GLYCOSYL_HYDROL_F3"/>
    <property type="match status" value="1"/>
</dbReference>
<dbReference type="PANTHER" id="PTHR42715:SF10">
    <property type="entry name" value="BETA-GLUCOSIDASE"/>
    <property type="match status" value="1"/>
</dbReference>
<dbReference type="FunFam" id="2.60.40.10:FF:000495">
    <property type="entry name" value="Periplasmic beta-glucosidase"/>
    <property type="match status" value="1"/>
</dbReference>
<dbReference type="GO" id="GO:0005975">
    <property type="term" value="P:carbohydrate metabolic process"/>
    <property type="evidence" value="ECO:0007669"/>
    <property type="project" value="InterPro"/>
</dbReference>
<dbReference type="SMART" id="SM01217">
    <property type="entry name" value="Fn3_like"/>
    <property type="match status" value="1"/>
</dbReference>
<evidence type="ECO:0000313" key="11">
    <source>
        <dbReference type="Proteomes" id="UP000293433"/>
    </source>
</evidence>